<dbReference type="RefSeq" id="WP_344021304.1">
    <property type="nucleotide sequence ID" value="NZ_BAAAJK010000007.1"/>
</dbReference>
<protein>
    <recommendedName>
        <fullName evidence="3">FhuF-like iron-sulfur protein</fullName>
    </recommendedName>
</protein>
<reference evidence="2" key="1">
    <citation type="journal article" date="2019" name="Int. J. Syst. Evol. Microbiol.">
        <title>The Global Catalogue of Microorganisms (GCM) 10K type strain sequencing project: providing services to taxonomists for standard genome sequencing and annotation.</title>
        <authorList>
            <consortium name="The Broad Institute Genomics Platform"/>
            <consortium name="The Broad Institute Genome Sequencing Center for Infectious Disease"/>
            <person name="Wu L."/>
            <person name="Ma J."/>
        </authorList>
    </citation>
    <scope>NUCLEOTIDE SEQUENCE [LARGE SCALE GENOMIC DNA]</scope>
    <source>
        <strain evidence="2">JCM 11896</strain>
    </source>
</reference>
<evidence type="ECO:0000313" key="2">
    <source>
        <dbReference type="Proteomes" id="UP001501414"/>
    </source>
</evidence>
<name>A0ABP4ICG8_9PSEU</name>
<evidence type="ECO:0008006" key="3">
    <source>
        <dbReference type="Google" id="ProtNLM"/>
    </source>
</evidence>
<keyword evidence="2" id="KW-1185">Reference proteome</keyword>
<proteinExistence type="predicted"/>
<organism evidence="1 2">
    <name type="scientific">Pseudonocardia kongjuensis</name>
    <dbReference type="NCBI Taxonomy" id="102227"/>
    <lineage>
        <taxon>Bacteria</taxon>
        <taxon>Bacillati</taxon>
        <taxon>Actinomycetota</taxon>
        <taxon>Actinomycetes</taxon>
        <taxon>Pseudonocardiales</taxon>
        <taxon>Pseudonocardiaceae</taxon>
        <taxon>Pseudonocardia</taxon>
    </lineage>
</organism>
<sequence>MPVARVPLGDRFVARSGRPPGWTPAAVALGSRLDDTLDRTVADRRAPGRAVAAALLLDRYALRLAAPVLAAFHELDTLLDARPGNVALGPDERVPGWLAFAEPGIPARSDPDALCAGLLTGSLLPLADELAARTRVGRRVLRGSVAHAVALSALHLSWHRREPDRLVAPTRDLLGRAGLAGLVTVGTVEVDGGSWMTVSRRACCLAFRTAPVGGPPAFCGTCPCRDPADVATDVVAAVRSFRERDDQRARSR</sequence>
<comment type="caution">
    <text evidence="1">The sequence shown here is derived from an EMBL/GenBank/DDBJ whole genome shotgun (WGS) entry which is preliminary data.</text>
</comment>
<dbReference type="Proteomes" id="UP001501414">
    <property type="component" value="Unassembled WGS sequence"/>
</dbReference>
<evidence type="ECO:0000313" key="1">
    <source>
        <dbReference type="EMBL" id="GAA1387367.1"/>
    </source>
</evidence>
<dbReference type="EMBL" id="BAAAJK010000007">
    <property type="protein sequence ID" value="GAA1387367.1"/>
    <property type="molecule type" value="Genomic_DNA"/>
</dbReference>
<gene>
    <name evidence="1" type="ORF">GCM10009613_22840</name>
</gene>
<accession>A0ABP4ICG8</accession>